<dbReference type="Proteomes" id="UP000671995">
    <property type="component" value="Chromosome"/>
</dbReference>
<accession>A0A975EZU9</accession>
<dbReference type="GO" id="GO:0004222">
    <property type="term" value="F:metalloendopeptidase activity"/>
    <property type="evidence" value="ECO:0007669"/>
    <property type="project" value="InterPro"/>
</dbReference>
<reference evidence="13" key="1">
    <citation type="submission" date="2020-05" db="EMBL/GenBank/DDBJ databases">
        <authorList>
            <person name="Zeng H."/>
            <person name="Chan Y.K."/>
            <person name="Watt R.M."/>
        </authorList>
    </citation>
    <scope>NUCLEOTIDE SEQUENCE</scope>
    <source>
        <strain evidence="13">ATCC 700773</strain>
    </source>
</reference>
<dbReference type="Pfam" id="PF17820">
    <property type="entry name" value="PDZ_6"/>
    <property type="match status" value="1"/>
</dbReference>
<evidence type="ECO:0000256" key="5">
    <source>
        <dbReference type="ARBA" id="ARBA00022692"/>
    </source>
</evidence>
<keyword evidence="10 11" id="KW-0472">Membrane</keyword>
<dbReference type="RefSeq" id="WP_210116569.1">
    <property type="nucleotide sequence ID" value="NZ_CP054257.1"/>
</dbReference>
<comment type="subcellular location">
    <subcellularLocation>
        <location evidence="2">Membrane</location>
        <topology evidence="2">Multi-pass membrane protein</topology>
    </subcellularLocation>
</comment>
<gene>
    <name evidence="13" type="ORF">HRI96_06375</name>
</gene>
<dbReference type="InterPro" id="IPR001478">
    <property type="entry name" value="PDZ"/>
</dbReference>
<dbReference type="AlphaFoldDB" id="A0A975EZU9"/>
<evidence type="ECO:0000256" key="7">
    <source>
        <dbReference type="ARBA" id="ARBA00022833"/>
    </source>
</evidence>
<keyword evidence="4 13" id="KW-0645">Protease</keyword>
<evidence type="ECO:0000256" key="10">
    <source>
        <dbReference type="ARBA" id="ARBA00023136"/>
    </source>
</evidence>
<feature type="transmembrane region" description="Helical" evidence="11">
    <location>
        <begin position="107"/>
        <end position="129"/>
    </location>
</feature>
<feature type="domain" description="PDZ" evidence="12">
    <location>
        <begin position="113"/>
        <end position="193"/>
    </location>
</feature>
<name>A0A975EZU9_9SPIR</name>
<dbReference type="InterPro" id="IPR004387">
    <property type="entry name" value="Pept_M50_Zn"/>
</dbReference>
<evidence type="ECO:0000313" key="13">
    <source>
        <dbReference type="EMBL" id="QTQ11856.1"/>
    </source>
</evidence>
<protein>
    <submittedName>
        <fullName evidence="13">Site-2 protease family protein</fullName>
    </submittedName>
</protein>
<evidence type="ECO:0000256" key="3">
    <source>
        <dbReference type="ARBA" id="ARBA00007931"/>
    </source>
</evidence>
<reference evidence="13" key="2">
    <citation type="journal article" date="2021" name="Microbiol. Resour. Announc.">
        <title>Complete Genome Sequences of Three Human Oral Treponema parvum Isolates.</title>
        <authorList>
            <person name="Zeng H."/>
            <person name="Watt R.M."/>
        </authorList>
    </citation>
    <scope>NUCLEOTIDE SEQUENCE</scope>
    <source>
        <strain evidence="13">ATCC 700773</strain>
    </source>
</reference>
<dbReference type="SMART" id="SM00228">
    <property type="entry name" value="PDZ"/>
    <property type="match status" value="1"/>
</dbReference>
<keyword evidence="7" id="KW-0862">Zinc</keyword>
<dbReference type="InterPro" id="IPR008915">
    <property type="entry name" value="Peptidase_M50"/>
</dbReference>
<dbReference type="InterPro" id="IPR036034">
    <property type="entry name" value="PDZ_sf"/>
</dbReference>
<evidence type="ECO:0000256" key="9">
    <source>
        <dbReference type="ARBA" id="ARBA00023049"/>
    </source>
</evidence>
<comment type="similarity">
    <text evidence="3">Belongs to the peptidase M50B family.</text>
</comment>
<evidence type="ECO:0000313" key="14">
    <source>
        <dbReference type="Proteomes" id="UP000671995"/>
    </source>
</evidence>
<feature type="transmembrane region" description="Helical" evidence="11">
    <location>
        <begin position="298"/>
        <end position="331"/>
    </location>
</feature>
<keyword evidence="9" id="KW-0482">Metalloprotease</keyword>
<dbReference type="PANTHER" id="PTHR42837">
    <property type="entry name" value="REGULATOR OF SIGMA-E PROTEASE RSEP"/>
    <property type="match status" value="1"/>
</dbReference>
<dbReference type="Gene3D" id="2.30.42.10">
    <property type="match status" value="1"/>
</dbReference>
<evidence type="ECO:0000256" key="11">
    <source>
        <dbReference type="SAM" id="Phobius"/>
    </source>
</evidence>
<dbReference type="GO" id="GO:0016020">
    <property type="term" value="C:membrane"/>
    <property type="evidence" value="ECO:0007669"/>
    <property type="project" value="UniProtKB-SubCell"/>
</dbReference>
<evidence type="ECO:0000256" key="1">
    <source>
        <dbReference type="ARBA" id="ARBA00001947"/>
    </source>
</evidence>
<evidence type="ECO:0000259" key="12">
    <source>
        <dbReference type="SMART" id="SM00228"/>
    </source>
</evidence>
<evidence type="ECO:0000256" key="4">
    <source>
        <dbReference type="ARBA" id="ARBA00022670"/>
    </source>
</evidence>
<dbReference type="GO" id="GO:0006508">
    <property type="term" value="P:proteolysis"/>
    <property type="evidence" value="ECO:0007669"/>
    <property type="project" value="UniProtKB-KW"/>
</dbReference>
<organism evidence="13 14">
    <name type="scientific">Treponema parvum</name>
    <dbReference type="NCBI Taxonomy" id="138851"/>
    <lineage>
        <taxon>Bacteria</taxon>
        <taxon>Pseudomonadati</taxon>
        <taxon>Spirochaetota</taxon>
        <taxon>Spirochaetia</taxon>
        <taxon>Spirochaetales</taxon>
        <taxon>Treponemataceae</taxon>
        <taxon>Treponema</taxon>
    </lineage>
</organism>
<evidence type="ECO:0000256" key="6">
    <source>
        <dbReference type="ARBA" id="ARBA00022801"/>
    </source>
</evidence>
<dbReference type="CDD" id="cd23081">
    <property type="entry name" value="cpPDZ_EcRseP-like"/>
    <property type="match status" value="1"/>
</dbReference>
<feature type="transmembrane region" description="Helical" evidence="11">
    <location>
        <begin position="6"/>
        <end position="28"/>
    </location>
</feature>
<evidence type="ECO:0000256" key="2">
    <source>
        <dbReference type="ARBA" id="ARBA00004141"/>
    </source>
</evidence>
<dbReference type="EMBL" id="CP054257">
    <property type="protein sequence ID" value="QTQ11856.1"/>
    <property type="molecule type" value="Genomic_DNA"/>
</dbReference>
<evidence type="ECO:0000256" key="8">
    <source>
        <dbReference type="ARBA" id="ARBA00022989"/>
    </source>
</evidence>
<dbReference type="CDD" id="cd06163">
    <property type="entry name" value="S2P-M50_PDZ_RseP-like"/>
    <property type="match status" value="1"/>
</dbReference>
<keyword evidence="5 11" id="KW-0812">Transmembrane</keyword>
<dbReference type="InterPro" id="IPR041489">
    <property type="entry name" value="PDZ_6"/>
</dbReference>
<keyword evidence="6" id="KW-0378">Hydrolase</keyword>
<dbReference type="SUPFAM" id="SSF50156">
    <property type="entry name" value="PDZ domain-like"/>
    <property type="match status" value="1"/>
</dbReference>
<feature type="transmembrane region" description="Helical" evidence="11">
    <location>
        <begin position="343"/>
        <end position="367"/>
    </location>
</feature>
<dbReference type="Pfam" id="PF02163">
    <property type="entry name" value="Peptidase_M50"/>
    <property type="match status" value="1"/>
</dbReference>
<proteinExistence type="inferred from homology"/>
<dbReference type="PANTHER" id="PTHR42837:SF2">
    <property type="entry name" value="MEMBRANE METALLOPROTEASE ARASP2, CHLOROPLASTIC-RELATED"/>
    <property type="match status" value="1"/>
</dbReference>
<keyword evidence="8 11" id="KW-1133">Transmembrane helix</keyword>
<sequence length="373" mass="40997">MTIIYGLFLLCFLVFFHELGHFFVARLFKVEVESFSIGMGPVLFHKKIKNTDYRLSLLPLGGYCGMKGEKDFSQAVEQGLSTIEAPKDSLYGVGPLKRALIAFAGPFFNLLFAFIAFTIIAMMGTFYYASSAKIILADEIYPETASAARKAGILTGDIIKEIDGNKVNDFSDIVELVSVRPDEDIKIRVERGGKLLDFTVRSDINRSEGTGKIGVASSGDSEKREIKPLPFFPAILKGLRSTSDLIIITVKSIFVLFKGVEITNAVSGPARITTMLGDTVKDGFSAGIRAGTVNTLQFLAMISVSLFILNLLPIPVLDGGLIFFSLIELIFRRQIPPKIQYYVQYVGLAFIAFVFIIGISGDIRYFILSAGKK</sequence>
<comment type="cofactor">
    <cofactor evidence="1">
        <name>Zn(2+)</name>
        <dbReference type="ChEBI" id="CHEBI:29105"/>
    </cofactor>
</comment>